<evidence type="ECO:0000259" key="2">
    <source>
        <dbReference type="Pfam" id="PF13524"/>
    </source>
</evidence>
<accession>A0ABT1XD56</accession>
<keyword evidence="1" id="KW-1133">Transmembrane helix</keyword>
<dbReference type="RefSeq" id="WP_257510463.1">
    <property type="nucleotide sequence ID" value="NZ_JANKHG010000001.1"/>
</dbReference>
<evidence type="ECO:0000256" key="1">
    <source>
        <dbReference type="SAM" id="Phobius"/>
    </source>
</evidence>
<gene>
    <name evidence="3" type="ORF">NSP04_00960</name>
</gene>
<keyword evidence="4" id="KW-1185">Reference proteome</keyword>
<comment type="caution">
    <text evidence="3">The sequence shown here is derived from an EMBL/GenBank/DDBJ whole genome shotgun (WGS) entry which is preliminary data.</text>
</comment>
<reference evidence="3" key="1">
    <citation type="submission" date="2022-07" db="EMBL/GenBank/DDBJ databases">
        <authorList>
            <person name="Xamxidin M."/>
        </authorList>
    </citation>
    <scope>NUCLEOTIDE SEQUENCE</scope>
    <source>
        <strain evidence="3">YS8-69</strain>
    </source>
</reference>
<feature type="domain" description="Spore protein YkvP/CgeB glycosyl transferase-like" evidence="2">
    <location>
        <begin position="215"/>
        <end position="341"/>
    </location>
</feature>
<keyword evidence="1" id="KW-0812">Transmembrane</keyword>
<sequence>MRKVIVHGTYIYPIYEDALVVALRKVGYLVISDKVSLGNSIFTKFQLRFNFLPSPLVIYLSINLFFRIIKGNPNVVFLWKAFWIHPIVLRILKFVRPGCQIIIYNNDNPYSSLQNPGIFDDKYLVRYFRQQIKYADNVLVYRWQNVEEAKAYGAVSVLLFPSYYLPWIDLRTAPTLGEYTGRPFEVCFVGHYECDGRIIYLKEINSLFKLILGGGNTWTANVLDEINYYDHVCEHFGDQYIDLLSKSKICLCFLSKHNKDEYTRRCFEIPASGNLLLVERTKYLESIFVDFESALFFSSVEEAIQKIYWALSNQSCAHEILLNGQAVVIKGNFSVFDRVRQVINPPKVF</sequence>
<organism evidence="3 4">
    <name type="scientific">Limnobacter parvus</name>
    <dbReference type="NCBI Taxonomy" id="2939690"/>
    <lineage>
        <taxon>Bacteria</taxon>
        <taxon>Pseudomonadati</taxon>
        <taxon>Pseudomonadota</taxon>
        <taxon>Betaproteobacteria</taxon>
        <taxon>Burkholderiales</taxon>
        <taxon>Burkholderiaceae</taxon>
        <taxon>Limnobacter</taxon>
    </lineage>
</organism>
<proteinExistence type="predicted"/>
<keyword evidence="1" id="KW-0472">Membrane</keyword>
<name>A0ABT1XD56_9BURK</name>
<dbReference type="Pfam" id="PF13524">
    <property type="entry name" value="Glyco_trans_1_2"/>
    <property type="match status" value="1"/>
</dbReference>
<dbReference type="Proteomes" id="UP001165267">
    <property type="component" value="Unassembled WGS sequence"/>
</dbReference>
<evidence type="ECO:0000313" key="4">
    <source>
        <dbReference type="Proteomes" id="UP001165267"/>
    </source>
</evidence>
<protein>
    <submittedName>
        <fullName evidence="3">Glycosyltransferase</fullName>
    </submittedName>
</protein>
<dbReference type="EMBL" id="JANKHG010000001">
    <property type="protein sequence ID" value="MCR2745213.1"/>
    <property type="molecule type" value="Genomic_DNA"/>
</dbReference>
<dbReference type="InterPro" id="IPR055259">
    <property type="entry name" value="YkvP/CgeB_Glyco_trans-like"/>
</dbReference>
<feature type="transmembrane region" description="Helical" evidence="1">
    <location>
        <begin position="49"/>
        <end position="69"/>
    </location>
</feature>
<evidence type="ECO:0000313" key="3">
    <source>
        <dbReference type="EMBL" id="MCR2745213.1"/>
    </source>
</evidence>